<dbReference type="Proteomes" id="UP000469558">
    <property type="component" value="Unassembled WGS sequence"/>
</dbReference>
<dbReference type="OrthoDB" id="5373426at2759"/>
<proteinExistence type="predicted"/>
<keyword evidence="1" id="KW-0812">Transmembrane</keyword>
<comment type="caution">
    <text evidence="2">The sequence shown here is derived from an EMBL/GenBank/DDBJ whole genome shotgun (WGS) entry which is preliminary data.</text>
</comment>
<reference evidence="2 3" key="1">
    <citation type="submission" date="2018-05" db="EMBL/GenBank/DDBJ databases">
        <title>Genome sequencing and assembly of the regulated plant pathogen Lachnellula willkommii and related sister species for the development of diagnostic species identification markers.</title>
        <authorList>
            <person name="Giroux E."/>
            <person name="Bilodeau G."/>
        </authorList>
    </citation>
    <scope>NUCLEOTIDE SEQUENCE [LARGE SCALE GENOMIC DNA]</scope>
    <source>
        <strain evidence="2 3">CBS 268.59</strain>
    </source>
</reference>
<keyword evidence="1" id="KW-0472">Membrane</keyword>
<dbReference type="AlphaFoldDB" id="A0A8T9C072"/>
<sequence>MAFAAKIPSAWASMKLDRNPTFSRSPTIRAAQLIAILCVVGYLLSLPLVALLGPLFSPQVEIKIPGPGEDAIKHFAGSRDCGILHSDIYLAPLPLNPRVSPFCKNRASLLEALSSGGRHGFDEPYVGKGENISSRIVGLPFMSLGCTYRWFSTPEICMILERFNAIVFVGDTTAQTIYTALNILLREDLAFGGLQQWLMNEQDRAACKCENQFINGDCLAYTLKSIEEVKKNRRESPYFCERVPHTYLRVDSTPASLTAQNTFKDLTFGHPNPWKPSPVILSFSHSFDLSTTTRVLDEWAALATAAERNVPMLYLGPQAVSLNKVGRDGNAAVWKFQEEMMEPAKQRQFDLLGLWNLTLQASSKDGEKYGEKVALVQAMMIINWLSMLEIS</sequence>
<evidence type="ECO:0000313" key="3">
    <source>
        <dbReference type="Proteomes" id="UP000469558"/>
    </source>
</evidence>
<evidence type="ECO:0000313" key="2">
    <source>
        <dbReference type="EMBL" id="TVY73528.1"/>
    </source>
</evidence>
<name>A0A8T9C072_9HELO</name>
<organism evidence="2 3">
    <name type="scientific">Lachnellula suecica</name>
    <dbReference type="NCBI Taxonomy" id="602035"/>
    <lineage>
        <taxon>Eukaryota</taxon>
        <taxon>Fungi</taxon>
        <taxon>Dikarya</taxon>
        <taxon>Ascomycota</taxon>
        <taxon>Pezizomycotina</taxon>
        <taxon>Leotiomycetes</taxon>
        <taxon>Helotiales</taxon>
        <taxon>Lachnaceae</taxon>
        <taxon>Lachnellula</taxon>
    </lineage>
</organism>
<feature type="transmembrane region" description="Helical" evidence="1">
    <location>
        <begin position="33"/>
        <end position="56"/>
    </location>
</feature>
<keyword evidence="3" id="KW-1185">Reference proteome</keyword>
<evidence type="ECO:0000256" key="1">
    <source>
        <dbReference type="SAM" id="Phobius"/>
    </source>
</evidence>
<protein>
    <submittedName>
        <fullName evidence="2">Uncharacterized protein</fullName>
    </submittedName>
</protein>
<accession>A0A8T9C072</accession>
<keyword evidence="1" id="KW-1133">Transmembrane helix</keyword>
<dbReference type="EMBL" id="QGMK01001057">
    <property type="protein sequence ID" value="TVY73528.1"/>
    <property type="molecule type" value="Genomic_DNA"/>
</dbReference>
<gene>
    <name evidence="2" type="ORF">LSUE1_G005517</name>
</gene>